<evidence type="ECO:0000313" key="10">
    <source>
        <dbReference type="Proteomes" id="UP000095709"/>
    </source>
</evidence>
<reference evidence="9 10" key="1">
    <citation type="submission" date="2015-09" db="EMBL/GenBank/DDBJ databases">
        <authorList>
            <consortium name="Pathogen Informatics"/>
        </authorList>
    </citation>
    <scope>NUCLEOTIDE SEQUENCE [LARGE SCALE GENOMIC DNA]</scope>
    <source>
        <strain evidence="7 9">2789STDY5608849</strain>
        <strain evidence="8 10">2789STDY5834885</strain>
    </source>
</reference>
<gene>
    <name evidence="8" type="primary">bga</name>
    <name evidence="7" type="ORF">ERS852406_01799</name>
    <name evidence="8" type="ORF">ERS852498_02047</name>
</gene>
<dbReference type="Pfam" id="PF01301">
    <property type="entry name" value="Glyco_hydro_35"/>
    <property type="match status" value="1"/>
</dbReference>
<evidence type="ECO:0000256" key="3">
    <source>
        <dbReference type="ARBA" id="ARBA00023295"/>
    </source>
</evidence>
<dbReference type="PROSITE" id="PS01182">
    <property type="entry name" value="GLYCOSYL_HYDROL_F35"/>
    <property type="match status" value="1"/>
</dbReference>
<dbReference type="EMBL" id="CYYV01000008">
    <property type="protein sequence ID" value="CUO36268.1"/>
    <property type="molecule type" value="Genomic_DNA"/>
</dbReference>
<name>A0A174NJS6_9FIRM</name>
<dbReference type="GO" id="GO:0005975">
    <property type="term" value="P:carbohydrate metabolic process"/>
    <property type="evidence" value="ECO:0007669"/>
    <property type="project" value="InterPro"/>
</dbReference>
<sequence length="688" mass="78223">MRAEYSYCRDYLIKNGKPWFPVMGEMHYSRYRKEWWEESLRKIKAGGVSVVSAYVIWIHHEEEENVFDFEGCRDIGTFVRLCRKVGLSVFLRIGPFVHGEVRNGGFPDWIIEREKEGMAIRCNNEEYLGYVRRFWKKVYAQVDGCMEKDGGPVIGIQIENEYGHVGGLQGPEGEAHIRTLTAMAKEIGFDVPLYTATGWGGACIGDLLPVMGGYCEAPWDQRTCEIEPNANFVFSHTRNDALIACDHHVENANSYNEEDFPFLTAELGGGLQVTMHRRPVAKGCDVGAMSTVKMGSGAGLLGYYMYHGGSNPKGKLSTLQESRATGYLNDLPEINYDFNAPIRQYGTISDSYREIKLLALFLNDFGEDMASLRSEIPTIRILPGDMHTVRTACRHDADHGYVFFNNYQRRWKMDDHPQVKLEGLLDGKASVGFPAFDLKEGMYGFFPYNMKLNDAVLHTALATPLCVLHTKKGDAFVFYGDLDPQIQWEGDARAELCLISRQEALNAWKVHLDQDYLVLSENYVWEENGELVVTGSGKTMIAVYPAVEKGIVDFKECGKRGNFTLYERIYKAQEPEAELVCKEQDKEKAVYELKLAYPGEKNYHDAFAFLTWYGNRMEVFDGEEKINDYFYTGQEALLSLGYFEFPEKLKLVVYPLHPGDPIFLEKQPDAADGCACKIEKLHVETIFR</sequence>
<dbReference type="InterPro" id="IPR019801">
    <property type="entry name" value="Glyco_hydro_35_CS"/>
</dbReference>
<accession>A0A174NJS6</accession>
<evidence type="ECO:0000313" key="7">
    <source>
        <dbReference type="EMBL" id="CUO36268.1"/>
    </source>
</evidence>
<dbReference type="Gene3D" id="3.20.20.80">
    <property type="entry name" value="Glycosidases"/>
    <property type="match status" value="1"/>
</dbReference>
<dbReference type="PANTHER" id="PTHR23421">
    <property type="entry name" value="BETA-GALACTOSIDASE RELATED"/>
    <property type="match status" value="1"/>
</dbReference>
<keyword evidence="2 4" id="KW-0378">Hydrolase</keyword>
<dbReference type="PRINTS" id="PR00742">
    <property type="entry name" value="GLHYDRLASE35"/>
</dbReference>
<protein>
    <recommendedName>
        <fullName evidence="4">Beta-galactosidase</fullName>
        <ecNumber evidence="4">3.2.1.23</ecNumber>
    </recommendedName>
</protein>
<dbReference type="RefSeq" id="WP_022461859.1">
    <property type="nucleotide sequence ID" value="NZ_CABJFB010000005.1"/>
</dbReference>
<dbReference type="EMBL" id="CZAL01000010">
    <property type="protein sequence ID" value="CUP46215.1"/>
    <property type="molecule type" value="Genomic_DNA"/>
</dbReference>
<dbReference type="GO" id="GO:0004565">
    <property type="term" value="F:beta-galactosidase activity"/>
    <property type="evidence" value="ECO:0007669"/>
    <property type="project" value="UniProtKB-EC"/>
</dbReference>
<dbReference type="SUPFAM" id="SSF51445">
    <property type="entry name" value="(Trans)glycosidases"/>
    <property type="match status" value="1"/>
</dbReference>
<evidence type="ECO:0000259" key="6">
    <source>
        <dbReference type="Pfam" id="PF01301"/>
    </source>
</evidence>
<evidence type="ECO:0000256" key="2">
    <source>
        <dbReference type="ARBA" id="ARBA00022801"/>
    </source>
</evidence>
<keyword evidence="3 4" id="KW-0326">Glycosidase</keyword>
<comment type="catalytic activity">
    <reaction evidence="4">
        <text>Hydrolysis of terminal non-reducing beta-D-galactose residues in beta-D-galactosides.</text>
        <dbReference type="EC" id="3.2.1.23"/>
    </reaction>
</comment>
<evidence type="ECO:0000256" key="4">
    <source>
        <dbReference type="RuleBase" id="RU000675"/>
    </source>
</evidence>
<dbReference type="EC" id="3.2.1.23" evidence="4"/>
<evidence type="ECO:0000313" key="8">
    <source>
        <dbReference type="EMBL" id="CUP46215.1"/>
    </source>
</evidence>
<comment type="similarity">
    <text evidence="1 5">Belongs to the glycosyl hydrolase 35 family.</text>
</comment>
<proteinExistence type="inferred from homology"/>
<dbReference type="Proteomes" id="UP000095706">
    <property type="component" value="Unassembled WGS sequence"/>
</dbReference>
<evidence type="ECO:0000313" key="9">
    <source>
        <dbReference type="Proteomes" id="UP000095706"/>
    </source>
</evidence>
<evidence type="ECO:0000256" key="1">
    <source>
        <dbReference type="ARBA" id="ARBA00009809"/>
    </source>
</evidence>
<feature type="domain" description="Glycoside hydrolase 35 catalytic" evidence="6">
    <location>
        <begin position="12"/>
        <end position="358"/>
    </location>
</feature>
<evidence type="ECO:0000256" key="5">
    <source>
        <dbReference type="RuleBase" id="RU003679"/>
    </source>
</evidence>
<dbReference type="InterPro" id="IPR001944">
    <property type="entry name" value="Glycoside_Hdrlase_35"/>
</dbReference>
<dbReference type="InterPro" id="IPR031330">
    <property type="entry name" value="Gly_Hdrlase_35_cat"/>
</dbReference>
<dbReference type="InterPro" id="IPR017853">
    <property type="entry name" value="GH"/>
</dbReference>
<dbReference type="AlphaFoldDB" id="A0A174NJS6"/>
<organism evidence="8 10">
    <name type="scientific">Fusicatenibacter saccharivorans</name>
    <dbReference type="NCBI Taxonomy" id="1150298"/>
    <lineage>
        <taxon>Bacteria</taxon>
        <taxon>Bacillati</taxon>
        <taxon>Bacillota</taxon>
        <taxon>Clostridia</taxon>
        <taxon>Lachnospirales</taxon>
        <taxon>Lachnospiraceae</taxon>
        <taxon>Fusicatenibacter</taxon>
    </lineage>
</organism>
<dbReference type="Proteomes" id="UP000095709">
    <property type="component" value="Unassembled WGS sequence"/>
</dbReference>